<feature type="domain" description="Carboxylesterase type B" evidence="2">
    <location>
        <begin position="2"/>
        <end position="356"/>
    </location>
</feature>
<sequence>MFGTGAGSALVTQMLFSSLMRSPSRFQRAILQSGPGSANWASYKPGTPLDPKQIALRLAERLNCTLPQDVSPTTTIPASLARCLRTPSAEDLLAETRRMTVEEYNSSTIFVPVGRDSFGALPNFPSALAADTQNLPKVPVMLGWSTDDSSWVVKDPDDDGVTFDEFSDLLKALLRGGYTPSVSQQMFPEVLATYNLDDPSKLSPLDIRDVACRVATDVKVEAFVVKEARQLSKAAADSNSDKKTYLYQYDYRPSYKTTPMWQGVTHVDERAMVMGLPNGTNPYRYPVTSKDDRKVAEMMTTMWSNFAKYSNPTPQPLAGGVKWPALGNTSDDQQLLVIRPNPVVKQYDRNPIVELWTGSSGLDD</sequence>
<keyword evidence="4" id="KW-1185">Reference proteome</keyword>
<keyword evidence="3" id="KW-0378">Hydrolase</keyword>
<dbReference type="Pfam" id="PF00135">
    <property type="entry name" value="COesterase"/>
    <property type="match status" value="1"/>
</dbReference>
<dbReference type="AlphaFoldDB" id="A0AAV4FZV7"/>
<dbReference type="InterPro" id="IPR051093">
    <property type="entry name" value="Neuroligin/BSAL"/>
</dbReference>
<dbReference type="InterPro" id="IPR029058">
    <property type="entry name" value="AB_hydrolase_fold"/>
</dbReference>
<evidence type="ECO:0000313" key="4">
    <source>
        <dbReference type="Proteomes" id="UP000762676"/>
    </source>
</evidence>
<comment type="caution">
    <text evidence="3">The sequence shown here is derived from an EMBL/GenBank/DDBJ whole genome shotgun (WGS) entry which is preliminary data.</text>
</comment>
<dbReference type="EMBL" id="BMAT01008113">
    <property type="protein sequence ID" value="GFR78270.1"/>
    <property type="molecule type" value="Genomic_DNA"/>
</dbReference>
<name>A0AAV4FZV7_9GAST</name>
<dbReference type="PANTHER" id="PTHR43903">
    <property type="entry name" value="NEUROLIGIN"/>
    <property type="match status" value="1"/>
</dbReference>
<evidence type="ECO:0000259" key="2">
    <source>
        <dbReference type="Pfam" id="PF00135"/>
    </source>
</evidence>
<reference evidence="3 4" key="1">
    <citation type="journal article" date="2021" name="Elife">
        <title>Chloroplast acquisition without the gene transfer in kleptoplastic sea slugs, Plakobranchus ocellatus.</title>
        <authorList>
            <person name="Maeda T."/>
            <person name="Takahashi S."/>
            <person name="Yoshida T."/>
            <person name="Shimamura S."/>
            <person name="Takaki Y."/>
            <person name="Nagai Y."/>
            <person name="Toyoda A."/>
            <person name="Suzuki Y."/>
            <person name="Arimoto A."/>
            <person name="Ishii H."/>
            <person name="Satoh N."/>
            <person name="Nishiyama T."/>
            <person name="Hasebe M."/>
            <person name="Maruyama T."/>
            <person name="Minagawa J."/>
            <person name="Obokata J."/>
            <person name="Shigenobu S."/>
        </authorList>
    </citation>
    <scope>NUCLEOTIDE SEQUENCE [LARGE SCALE GENOMIC DNA]</scope>
</reference>
<protein>
    <submittedName>
        <fullName evidence="3">Carboxylic ester hydrolase</fullName>
    </submittedName>
</protein>
<organism evidence="3 4">
    <name type="scientific">Elysia marginata</name>
    <dbReference type="NCBI Taxonomy" id="1093978"/>
    <lineage>
        <taxon>Eukaryota</taxon>
        <taxon>Metazoa</taxon>
        <taxon>Spiralia</taxon>
        <taxon>Lophotrochozoa</taxon>
        <taxon>Mollusca</taxon>
        <taxon>Gastropoda</taxon>
        <taxon>Heterobranchia</taxon>
        <taxon>Euthyneura</taxon>
        <taxon>Panpulmonata</taxon>
        <taxon>Sacoglossa</taxon>
        <taxon>Placobranchoidea</taxon>
        <taxon>Plakobranchidae</taxon>
        <taxon>Elysia</taxon>
    </lineage>
</organism>
<dbReference type="Proteomes" id="UP000762676">
    <property type="component" value="Unassembled WGS sequence"/>
</dbReference>
<dbReference type="Gene3D" id="3.40.50.1820">
    <property type="entry name" value="alpha/beta hydrolase"/>
    <property type="match status" value="1"/>
</dbReference>
<comment type="similarity">
    <text evidence="1">Belongs to the type-B carboxylesterase/lipase family.</text>
</comment>
<dbReference type="GO" id="GO:0016787">
    <property type="term" value="F:hydrolase activity"/>
    <property type="evidence" value="ECO:0007669"/>
    <property type="project" value="UniProtKB-KW"/>
</dbReference>
<dbReference type="InterPro" id="IPR002018">
    <property type="entry name" value="CarbesteraseB"/>
</dbReference>
<gene>
    <name evidence="3" type="ORF">ElyMa_003990500</name>
</gene>
<evidence type="ECO:0000256" key="1">
    <source>
        <dbReference type="ARBA" id="ARBA00005964"/>
    </source>
</evidence>
<dbReference type="SUPFAM" id="SSF53474">
    <property type="entry name" value="alpha/beta-Hydrolases"/>
    <property type="match status" value="1"/>
</dbReference>
<accession>A0AAV4FZV7</accession>
<proteinExistence type="inferred from homology"/>
<evidence type="ECO:0000313" key="3">
    <source>
        <dbReference type="EMBL" id="GFR78270.1"/>
    </source>
</evidence>